<dbReference type="EMBL" id="NIWU01000002">
    <property type="protein sequence ID" value="OXR33456.1"/>
    <property type="molecule type" value="Genomic_DNA"/>
</dbReference>
<comment type="caution">
    <text evidence="1">The sequence shown here is derived from an EMBL/GenBank/DDBJ whole genome shotgun (WGS) entry which is preliminary data.</text>
</comment>
<sequence length="70" mass="7969">MVVMRCCPMIVPTLRVGMPPRTLRVRFGWNAERSWLRPHAERGGDQVRLIFSGLPRLATVHHRAAIPCHG</sequence>
<reference evidence="1 2" key="1">
    <citation type="submission" date="2017-06" db="EMBL/GenBank/DDBJ databases">
        <authorList>
            <person name="Furmanczyk E.M."/>
        </authorList>
    </citation>
    <scope>NUCLEOTIDE SEQUENCE [LARGE SCALE GENOMIC DNA]</scope>
    <source>
        <strain evidence="1 2">DSM 16611</strain>
    </source>
</reference>
<accession>A0ABX4DXN7</accession>
<dbReference type="Proteomes" id="UP000215455">
    <property type="component" value="Unassembled WGS sequence"/>
</dbReference>
<name>A0ABX4DXN7_9PSED</name>
<evidence type="ECO:0000313" key="1">
    <source>
        <dbReference type="EMBL" id="OXR33456.1"/>
    </source>
</evidence>
<protein>
    <submittedName>
        <fullName evidence="1">Uncharacterized protein</fullName>
    </submittedName>
</protein>
<evidence type="ECO:0000313" key="2">
    <source>
        <dbReference type="Proteomes" id="UP000215455"/>
    </source>
</evidence>
<gene>
    <name evidence="1" type="ORF">PSUM_15675</name>
</gene>
<proteinExistence type="predicted"/>
<keyword evidence="2" id="KW-1185">Reference proteome</keyword>
<organism evidence="1 2">
    <name type="scientific">Pseudomonas umsongensis</name>
    <dbReference type="NCBI Taxonomy" id="198618"/>
    <lineage>
        <taxon>Bacteria</taxon>
        <taxon>Pseudomonadati</taxon>
        <taxon>Pseudomonadota</taxon>
        <taxon>Gammaproteobacteria</taxon>
        <taxon>Pseudomonadales</taxon>
        <taxon>Pseudomonadaceae</taxon>
        <taxon>Pseudomonas</taxon>
    </lineage>
</organism>